<name>A0A2R8CCA6_9RHOB</name>
<organism evidence="1 2">
    <name type="scientific">Falsiruegeria mediterranea M17</name>
    <dbReference type="NCBI Taxonomy" id="1200281"/>
    <lineage>
        <taxon>Bacteria</taxon>
        <taxon>Pseudomonadati</taxon>
        <taxon>Pseudomonadota</taxon>
        <taxon>Alphaproteobacteria</taxon>
        <taxon>Rhodobacterales</taxon>
        <taxon>Roseobacteraceae</taxon>
        <taxon>Falsiruegeria</taxon>
    </lineage>
</organism>
<dbReference type="AlphaFoldDB" id="A0A2R8CCA6"/>
<reference evidence="2" key="1">
    <citation type="submission" date="2018-03" db="EMBL/GenBank/DDBJ databases">
        <authorList>
            <person name="Rodrigo-Torres L."/>
            <person name="Arahal R. D."/>
            <person name="Lucena T."/>
        </authorList>
    </citation>
    <scope>NUCLEOTIDE SEQUENCE [LARGE SCALE GENOMIC DNA]</scope>
    <source>
        <strain evidence="2">CECT 7615</strain>
    </source>
</reference>
<accession>A0A2R8CCA6</accession>
<dbReference type="Proteomes" id="UP000244898">
    <property type="component" value="Unassembled WGS sequence"/>
</dbReference>
<keyword evidence="2" id="KW-1185">Reference proteome</keyword>
<evidence type="ECO:0000313" key="1">
    <source>
        <dbReference type="EMBL" id="SPJ30046.1"/>
    </source>
</evidence>
<proteinExistence type="predicted"/>
<evidence type="ECO:0000313" key="2">
    <source>
        <dbReference type="Proteomes" id="UP000244898"/>
    </source>
</evidence>
<protein>
    <submittedName>
        <fullName evidence="1">Uncharacterized protein</fullName>
    </submittedName>
</protein>
<dbReference type="EMBL" id="ONZG01000009">
    <property type="protein sequence ID" value="SPJ30046.1"/>
    <property type="molecule type" value="Genomic_DNA"/>
</dbReference>
<sequence>MKRGRERYESCGCATASVEGSRPSSIFLAKNILPLGRAPGCARRGGACGAWGASAQGEDAGGSGLGGVLV</sequence>
<gene>
    <name evidence="1" type="ORF">TRM7615_03574</name>
</gene>